<feature type="region of interest" description="Disordered" evidence="1">
    <location>
        <begin position="68"/>
        <end position="89"/>
    </location>
</feature>
<reference evidence="3" key="2">
    <citation type="submission" date="2015-01" db="EMBL/GenBank/DDBJ databases">
        <title>Evolutionary Origins and Diversification of the Mycorrhizal Mutualists.</title>
        <authorList>
            <consortium name="DOE Joint Genome Institute"/>
            <consortium name="Mycorrhizal Genomics Consortium"/>
            <person name="Kohler A."/>
            <person name="Kuo A."/>
            <person name="Nagy L.G."/>
            <person name="Floudas D."/>
            <person name="Copeland A."/>
            <person name="Barry K.W."/>
            <person name="Cichocki N."/>
            <person name="Veneault-Fourrey C."/>
            <person name="LaButti K."/>
            <person name="Lindquist E.A."/>
            <person name="Lipzen A."/>
            <person name="Lundell T."/>
            <person name="Morin E."/>
            <person name="Murat C."/>
            <person name="Riley R."/>
            <person name="Ohm R."/>
            <person name="Sun H."/>
            <person name="Tunlid A."/>
            <person name="Henrissat B."/>
            <person name="Grigoriev I.V."/>
            <person name="Hibbett D.S."/>
            <person name="Martin F."/>
        </authorList>
    </citation>
    <scope>NUCLEOTIDE SEQUENCE [LARGE SCALE GENOMIC DNA]</scope>
    <source>
        <strain evidence="3">h7</strain>
    </source>
</reference>
<accession>A0A0C2YFT9</accession>
<dbReference type="HOGENOM" id="CLU_2454968_0_0_1"/>
<sequence length="89" mass="9651">MHLEPRYSLESGRVWWKTLGDSEGLAATHVKEGGVFEQPQANSKRFTVGSLVATGSHQSMVPWGVEPLKSKQLDDDAASKPAPFPFSGP</sequence>
<gene>
    <name evidence="2" type="ORF">M413DRAFT_81600</name>
</gene>
<evidence type="ECO:0000256" key="1">
    <source>
        <dbReference type="SAM" id="MobiDB-lite"/>
    </source>
</evidence>
<reference evidence="2 3" key="1">
    <citation type="submission" date="2014-04" db="EMBL/GenBank/DDBJ databases">
        <authorList>
            <consortium name="DOE Joint Genome Institute"/>
            <person name="Kuo A."/>
            <person name="Gay G."/>
            <person name="Dore J."/>
            <person name="Kohler A."/>
            <person name="Nagy L.G."/>
            <person name="Floudas D."/>
            <person name="Copeland A."/>
            <person name="Barry K.W."/>
            <person name="Cichocki N."/>
            <person name="Veneault-Fourrey C."/>
            <person name="LaButti K."/>
            <person name="Lindquist E.A."/>
            <person name="Lipzen A."/>
            <person name="Lundell T."/>
            <person name="Morin E."/>
            <person name="Murat C."/>
            <person name="Sun H."/>
            <person name="Tunlid A."/>
            <person name="Henrissat B."/>
            <person name="Grigoriev I.V."/>
            <person name="Hibbett D.S."/>
            <person name="Martin F."/>
            <person name="Nordberg H.P."/>
            <person name="Cantor M.N."/>
            <person name="Hua S.X."/>
        </authorList>
    </citation>
    <scope>NUCLEOTIDE SEQUENCE [LARGE SCALE GENOMIC DNA]</scope>
    <source>
        <strain evidence="3">h7</strain>
    </source>
</reference>
<dbReference type="Proteomes" id="UP000053424">
    <property type="component" value="Unassembled WGS sequence"/>
</dbReference>
<feature type="compositionally biased region" description="Basic and acidic residues" evidence="1">
    <location>
        <begin position="68"/>
        <end position="78"/>
    </location>
</feature>
<protein>
    <submittedName>
        <fullName evidence="2">Uncharacterized protein</fullName>
    </submittedName>
</protein>
<keyword evidence="3" id="KW-1185">Reference proteome</keyword>
<dbReference type="EMBL" id="KN831768">
    <property type="protein sequence ID" value="KIM48578.1"/>
    <property type="molecule type" value="Genomic_DNA"/>
</dbReference>
<proteinExistence type="predicted"/>
<evidence type="ECO:0000313" key="2">
    <source>
        <dbReference type="EMBL" id="KIM48578.1"/>
    </source>
</evidence>
<evidence type="ECO:0000313" key="3">
    <source>
        <dbReference type="Proteomes" id="UP000053424"/>
    </source>
</evidence>
<name>A0A0C2YFT9_HEBCY</name>
<organism evidence="2 3">
    <name type="scientific">Hebeloma cylindrosporum</name>
    <dbReference type="NCBI Taxonomy" id="76867"/>
    <lineage>
        <taxon>Eukaryota</taxon>
        <taxon>Fungi</taxon>
        <taxon>Dikarya</taxon>
        <taxon>Basidiomycota</taxon>
        <taxon>Agaricomycotina</taxon>
        <taxon>Agaricomycetes</taxon>
        <taxon>Agaricomycetidae</taxon>
        <taxon>Agaricales</taxon>
        <taxon>Agaricineae</taxon>
        <taxon>Hymenogastraceae</taxon>
        <taxon>Hebeloma</taxon>
    </lineage>
</organism>
<dbReference type="AlphaFoldDB" id="A0A0C2YFT9"/>